<evidence type="ECO:0000313" key="7">
    <source>
        <dbReference type="Proteomes" id="UP000006008"/>
    </source>
</evidence>
<evidence type="ECO:0000256" key="4">
    <source>
        <dbReference type="SAM" id="MobiDB-lite"/>
    </source>
</evidence>
<dbReference type="Gene3D" id="2.40.170.20">
    <property type="entry name" value="TonB-dependent receptor, beta-barrel domain"/>
    <property type="match status" value="1"/>
</dbReference>
<accession>G5H9M3</accession>
<dbReference type="InterPro" id="IPR036942">
    <property type="entry name" value="Beta-barrel_TonB_sf"/>
</dbReference>
<comment type="caution">
    <text evidence="6">The sequence shown here is derived from an EMBL/GenBank/DDBJ whole genome shotgun (WGS) entry which is preliminary data.</text>
</comment>
<evidence type="ECO:0000256" key="3">
    <source>
        <dbReference type="ARBA" id="ARBA00023237"/>
    </source>
</evidence>
<feature type="signal peptide" evidence="5">
    <location>
        <begin position="1"/>
        <end position="25"/>
    </location>
</feature>
<evidence type="ECO:0000256" key="5">
    <source>
        <dbReference type="SAM" id="SignalP"/>
    </source>
</evidence>
<feature type="compositionally biased region" description="Basic and acidic residues" evidence="4">
    <location>
        <begin position="36"/>
        <end position="52"/>
    </location>
</feature>
<keyword evidence="7" id="KW-1185">Reference proteome</keyword>
<evidence type="ECO:0000256" key="2">
    <source>
        <dbReference type="ARBA" id="ARBA00023136"/>
    </source>
</evidence>
<keyword evidence="5" id="KW-0732">Signal</keyword>
<comment type="subcellular location">
    <subcellularLocation>
        <location evidence="1">Cell outer membrane</location>
    </subcellularLocation>
</comment>
<dbReference type="SUPFAM" id="SSF56935">
    <property type="entry name" value="Porins"/>
    <property type="match status" value="1"/>
</dbReference>
<evidence type="ECO:0000256" key="1">
    <source>
        <dbReference type="ARBA" id="ARBA00004442"/>
    </source>
</evidence>
<organism evidence="6 7">
    <name type="scientific">Alistipes indistinctus YIT 12060</name>
    <dbReference type="NCBI Taxonomy" id="742725"/>
    <lineage>
        <taxon>Bacteria</taxon>
        <taxon>Pseudomonadati</taxon>
        <taxon>Bacteroidota</taxon>
        <taxon>Bacteroidia</taxon>
        <taxon>Bacteroidales</taxon>
        <taxon>Rikenellaceae</taxon>
        <taxon>Alistipes</taxon>
    </lineage>
</organism>
<dbReference type="HOGENOM" id="CLU_453196_0_0_10"/>
<name>G5H9M3_9BACT</name>
<feature type="region of interest" description="Disordered" evidence="4">
    <location>
        <begin position="27"/>
        <end position="52"/>
    </location>
</feature>
<protein>
    <recommendedName>
        <fullName evidence="8">TonB-dependent receptor-like beta-barrel domain-containing protein</fullName>
    </recommendedName>
</protein>
<dbReference type="GO" id="GO:0009279">
    <property type="term" value="C:cell outer membrane"/>
    <property type="evidence" value="ECO:0007669"/>
    <property type="project" value="UniProtKB-SubCell"/>
</dbReference>
<dbReference type="STRING" id="742725.HMPREF9450_01338"/>
<dbReference type="Proteomes" id="UP000006008">
    <property type="component" value="Unassembled WGS sequence"/>
</dbReference>
<evidence type="ECO:0000313" key="6">
    <source>
        <dbReference type="EMBL" id="EHB91289.1"/>
    </source>
</evidence>
<keyword evidence="2" id="KW-0472">Membrane</keyword>
<evidence type="ECO:0008006" key="8">
    <source>
        <dbReference type="Google" id="ProtNLM"/>
    </source>
</evidence>
<dbReference type="eggNOG" id="COG4773">
    <property type="taxonomic scope" value="Bacteria"/>
</dbReference>
<keyword evidence="3" id="KW-0998">Cell outer membrane</keyword>
<dbReference type="AlphaFoldDB" id="G5H9M3"/>
<sequence length="602" mass="67128">MDTAMINKKVILAVLLLSCGLSVSAQKRGGKSASKPKTEKAAETKETKAGDLNREMEVTRAYEPTVSEANKLNVKPNLVDTVKLRPEFSYGITPSPIAYGFEVTPIKAATVDIDLYKRLNPLYAKVALGYPMQSLADVYFNTTGKSKGMFGAYLNHYGSWSKLENGDGIETPASQTFNKIGVLGERRWTRYVLNGEIGVDYDMVTRYGYANPNPDMPLPASFDTTASGLRQHFTTVRGKVGFGDTFEDLSLFNFRVGVDAAYFNDRFDRAQTGMNAYLDLGKRFGGMHEVTLHTQYEGYFGMDELGGQDNHLVTVAPLYHLKAGKFDFSLGVDFTFNSRNFDRDLRGETEKSKCYFYPRFTLRYDGTNGYFVPFVEIDGRLKSNDYRTLASMNPYVGSAWAPNTSEYNGRVGITGSFSSAFSYKVYGGLTHAQDMATFANLFVPERQSYGNLFDVLNDTVTMWTVGADLEGRISGAFGIEASVQYKGFSKKRFDHVSGVPNFTGRLDLRYSIRDKMILTAGATLQSSRWFALSGREIMMSLPELIWQQVGTTVDVHFGAEYRISKAVGVFLQGNNLANQKLYPYYFYRGLGINVLAGVKLVF</sequence>
<gene>
    <name evidence="6" type="ORF">HMPREF9450_01338</name>
</gene>
<proteinExistence type="predicted"/>
<reference evidence="6 7" key="1">
    <citation type="submission" date="2011-08" db="EMBL/GenBank/DDBJ databases">
        <title>The Genome Sequence of Alistipes indistinctus YIT 12060.</title>
        <authorList>
            <consortium name="The Broad Institute Genome Sequencing Platform"/>
            <person name="Earl A."/>
            <person name="Ward D."/>
            <person name="Feldgarden M."/>
            <person name="Gevers D."/>
            <person name="Morotomi M."/>
            <person name="Young S.K."/>
            <person name="Zeng Q."/>
            <person name="Gargeya S."/>
            <person name="Fitzgerald M."/>
            <person name="Haas B."/>
            <person name="Abouelleil A."/>
            <person name="Alvarado L."/>
            <person name="Arachchi H.M."/>
            <person name="Berlin A."/>
            <person name="Brown A."/>
            <person name="Chapman S.B."/>
            <person name="Chen Z."/>
            <person name="Dunbar C."/>
            <person name="Freedman E."/>
            <person name="Gearin G."/>
            <person name="Gellesch M."/>
            <person name="Goldberg J."/>
            <person name="Griggs A."/>
            <person name="Gujja S."/>
            <person name="Heiman D."/>
            <person name="Howarth C."/>
            <person name="Larson L."/>
            <person name="Lui A."/>
            <person name="MacDonald P.J.P."/>
            <person name="Montmayeur A."/>
            <person name="Murphy C."/>
            <person name="Neiman D."/>
            <person name="Pearson M."/>
            <person name="Priest M."/>
            <person name="Roberts A."/>
            <person name="Saif S."/>
            <person name="Shea T."/>
            <person name="Shenoy N."/>
            <person name="Sisk P."/>
            <person name="Stolte C."/>
            <person name="Sykes S."/>
            <person name="Wortman J."/>
            <person name="Nusbaum C."/>
            <person name="Birren B."/>
        </authorList>
    </citation>
    <scope>NUCLEOTIDE SEQUENCE [LARGE SCALE GENOMIC DNA]</scope>
    <source>
        <strain evidence="6 7">YIT 12060</strain>
    </source>
</reference>
<dbReference type="EMBL" id="ADLD01000013">
    <property type="protein sequence ID" value="EHB91289.1"/>
    <property type="molecule type" value="Genomic_DNA"/>
</dbReference>
<feature type="chain" id="PRO_5003477793" description="TonB-dependent receptor-like beta-barrel domain-containing protein" evidence="5">
    <location>
        <begin position="26"/>
        <end position="602"/>
    </location>
</feature>
<dbReference type="PATRIC" id="fig|742725.3.peg.1415"/>